<proteinExistence type="predicted"/>
<protein>
    <submittedName>
        <fullName evidence="1">Uncharacterized protein</fullName>
    </submittedName>
</protein>
<organism evidence="1 2">
    <name type="scientific">Frieseomelitta varia</name>
    <dbReference type="NCBI Taxonomy" id="561572"/>
    <lineage>
        <taxon>Eukaryota</taxon>
        <taxon>Metazoa</taxon>
        <taxon>Ecdysozoa</taxon>
        <taxon>Arthropoda</taxon>
        <taxon>Hexapoda</taxon>
        <taxon>Insecta</taxon>
        <taxon>Pterygota</taxon>
        <taxon>Neoptera</taxon>
        <taxon>Endopterygota</taxon>
        <taxon>Hymenoptera</taxon>
        <taxon>Apocrita</taxon>
        <taxon>Aculeata</taxon>
        <taxon>Apoidea</taxon>
        <taxon>Anthophila</taxon>
        <taxon>Apidae</taxon>
        <taxon>Frieseomelitta</taxon>
    </lineage>
</organism>
<keyword evidence="2" id="KW-1185">Reference proteome</keyword>
<name>A0A833VVD1_9HYME</name>
<dbReference type="AlphaFoldDB" id="A0A833VVD1"/>
<dbReference type="EMBL" id="WNWW01000826">
    <property type="protein sequence ID" value="KAF3421709.1"/>
    <property type="molecule type" value="Genomic_DNA"/>
</dbReference>
<evidence type="ECO:0000313" key="2">
    <source>
        <dbReference type="Proteomes" id="UP000655588"/>
    </source>
</evidence>
<reference evidence="1" key="1">
    <citation type="submission" date="2019-11" db="EMBL/GenBank/DDBJ databases">
        <title>The nuclear and mitochondrial genomes of Frieseomelitta varia - a highly eusocial stingless bee (Meliponini) with a permanently sterile worker caste.</title>
        <authorList>
            <person name="Freitas F.C.P."/>
            <person name="Lourenco A.P."/>
            <person name="Nunes F.M.F."/>
            <person name="Paschoal A.R."/>
            <person name="Abreu F.C.P."/>
            <person name="Barbin F.O."/>
            <person name="Bataglia L."/>
            <person name="Cardoso-Junior C.A.M."/>
            <person name="Cervoni M.S."/>
            <person name="Silva S.R."/>
            <person name="Dalarmi F."/>
            <person name="Del Lama M.A."/>
            <person name="Depintor T.S."/>
            <person name="Ferreira K.M."/>
            <person name="Goria P.S."/>
            <person name="Jaskot M.C."/>
            <person name="Lago D.C."/>
            <person name="Luna-Lucena D."/>
            <person name="Moda L.M."/>
            <person name="Nascimento L."/>
            <person name="Pedrino M."/>
            <person name="Rabico F.O."/>
            <person name="Sanches F.C."/>
            <person name="Santos D.E."/>
            <person name="Santos C.G."/>
            <person name="Vieira J."/>
            <person name="Lopes T.F."/>
            <person name="Barchuk A.R."/>
            <person name="Hartfelder K."/>
            <person name="Simoes Z.L.P."/>
            <person name="Bitondi M.M.G."/>
            <person name="Pinheiro D.G."/>
        </authorList>
    </citation>
    <scope>NUCLEOTIDE SEQUENCE</scope>
    <source>
        <strain evidence="1">USP_RPSP 00005682</strain>
        <tissue evidence="1">Whole individual</tissue>
    </source>
</reference>
<dbReference type="Proteomes" id="UP000655588">
    <property type="component" value="Unassembled WGS sequence"/>
</dbReference>
<accession>A0A833VVD1</accession>
<gene>
    <name evidence="1" type="ORF">E2986_12365</name>
</gene>
<sequence length="138" mass="15695">MYVWVRNDSGTELHASIHNVDLFWNGVSFMLKFHMSSFAIRRCTVGSHVIFKYNRKARPTSKKGEMLNMWPTRSNQGLHYAKSCTSNGGTCRLCLRAGDCLVPIFAEDETSKQLLSRILDCCPITRTVNCVYLQLVCP</sequence>
<evidence type="ECO:0000313" key="1">
    <source>
        <dbReference type="EMBL" id="KAF3421709.1"/>
    </source>
</evidence>
<comment type="caution">
    <text evidence="1">The sequence shown here is derived from an EMBL/GenBank/DDBJ whole genome shotgun (WGS) entry which is preliminary data.</text>
</comment>